<proteinExistence type="inferred from homology"/>
<accession>A0A1G6UIH6</accession>
<evidence type="ECO:0000256" key="2">
    <source>
        <dbReference type="SAM" id="Coils"/>
    </source>
</evidence>
<sequence>MKKIKYTGLLLCIPFIYACKPHPVTVSNKGGADTIAVQVRPLKQQANNATIAVSGQFTTDDEVMLSFKTGGIISNLNVKEGDAVKKGQLLATLNPTEINAQVQQANLATEKAQRDYERAQNLYKDSVATLEQLQNSKTNLQQAQQQLKAAAFNRQYSEIRAPKDGYILHKLANVGQQVTAGSAVLQANGAEAGKWMLRVGISDREWATMQLKDPAIIQTTAMPGQLLQGVVSRKSEGVDAETGTFSADITITGKKPQAIAAGMFGKATIIPSRSSNAGNTTWQIPYDALLDGDGNSGYVFVTDDNKTAHKVKVTVAGIEKNTVTVSSGLADAKALIISGSAYLTDNSVITVKSPQTASK</sequence>
<reference evidence="4 5" key="1">
    <citation type="submission" date="2016-10" db="EMBL/GenBank/DDBJ databases">
        <authorList>
            <person name="de Groot N.N."/>
        </authorList>
    </citation>
    <scope>NUCLEOTIDE SEQUENCE [LARGE SCALE GENOMIC DNA]</scope>
    <source>
        <strain evidence="4 5">47C3B</strain>
    </source>
</reference>
<comment type="similarity">
    <text evidence="1">Belongs to the membrane fusion protein (MFP) (TC 8.A.1) family.</text>
</comment>
<gene>
    <name evidence="4" type="ORF">SAMN05216464_101661</name>
</gene>
<dbReference type="STRING" id="1391627.SAMN05216464_101661"/>
<organism evidence="4 5">
    <name type="scientific">Mucilaginibacter pineti</name>
    <dbReference type="NCBI Taxonomy" id="1391627"/>
    <lineage>
        <taxon>Bacteria</taxon>
        <taxon>Pseudomonadati</taxon>
        <taxon>Bacteroidota</taxon>
        <taxon>Sphingobacteriia</taxon>
        <taxon>Sphingobacteriales</taxon>
        <taxon>Sphingobacteriaceae</taxon>
        <taxon>Mucilaginibacter</taxon>
    </lineage>
</organism>
<dbReference type="Gene3D" id="1.10.287.470">
    <property type="entry name" value="Helix hairpin bin"/>
    <property type="match status" value="1"/>
</dbReference>
<dbReference type="EMBL" id="FNAI01000001">
    <property type="protein sequence ID" value="SDD41113.1"/>
    <property type="molecule type" value="Genomic_DNA"/>
</dbReference>
<dbReference type="Gene3D" id="2.40.50.100">
    <property type="match status" value="1"/>
</dbReference>
<dbReference type="Gene3D" id="2.40.30.170">
    <property type="match status" value="1"/>
</dbReference>
<feature type="domain" description="Multidrug resistance protein MdtA-like barrel-sandwich hybrid" evidence="3">
    <location>
        <begin position="69"/>
        <end position="183"/>
    </location>
</feature>
<dbReference type="InterPro" id="IPR006143">
    <property type="entry name" value="RND_pump_MFP"/>
</dbReference>
<keyword evidence="5" id="KW-1185">Reference proteome</keyword>
<dbReference type="PANTHER" id="PTHR30469:SF15">
    <property type="entry name" value="HLYD FAMILY OF SECRETION PROTEINS"/>
    <property type="match status" value="1"/>
</dbReference>
<dbReference type="OrthoDB" id="9798190at2"/>
<dbReference type="Proteomes" id="UP000199072">
    <property type="component" value="Unassembled WGS sequence"/>
</dbReference>
<dbReference type="SUPFAM" id="SSF111369">
    <property type="entry name" value="HlyD-like secretion proteins"/>
    <property type="match status" value="1"/>
</dbReference>
<dbReference type="GO" id="GO:0015562">
    <property type="term" value="F:efflux transmembrane transporter activity"/>
    <property type="evidence" value="ECO:0007669"/>
    <property type="project" value="TreeGrafter"/>
</dbReference>
<dbReference type="Pfam" id="PF25917">
    <property type="entry name" value="BSH_RND"/>
    <property type="match status" value="1"/>
</dbReference>
<evidence type="ECO:0000256" key="1">
    <source>
        <dbReference type="ARBA" id="ARBA00009477"/>
    </source>
</evidence>
<evidence type="ECO:0000259" key="3">
    <source>
        <dbReference type="Pfam" id="PF25917"/>
    </source>
</evidence>
<feature type="coiled-coil region" evidence="2">
    <location>
        <begin position="102"/>
        <end position="153"/>
    </location>
</feature>
<evidence type="ECO:0000313" key="4">
    <source>
        <dbReference type="EMBL" id="SDD41113.1"/>
    </source>
</evidence>
<dbReference type="NCBIfam" id="TIGR01730">
    <property type="entry name" value="RND_mfp"/>
    <property type="match status" value="1"/>
</dbReference>
<protein>
    <submittedName>
        <fullName evidence="4">RND family efflux transporter, MFP subunit</fullName>
    </submittedName>
</protein>
<keyword evidence="2" id="KW-0175">Coiled coil</keyword>
<evidence type="ECO:0000313" key="5">
    <source>
        <dbReference type="Proteomes" id="UP000199072"/>
    </source>
</evidence>
<dbReference type="AlphaFoldDB" id="A0A1G6UIH6"/>
<dbReference type="GO" id="GO:1990281">
    <property type="term" value="C:efflux pump complex"/>
    <property type="evidence" value="ECO:0007669"/>
    <property type="project" value="TreeGrafter"/>
</dbReference>
<dbReference type="PANTHER" id="PTHR30469">
    <property type="entry name" value="MULTIDRUG RESISTANCE PROTEIN MDTA"/>
    <property type="match status" value="1"/>
</dbReference>
<dbReference type="Gene3D" id="2.40.420.20">
    <property type="match status" value="1"/>
</dbReference>
<dbReference type="RefSeq" id="WP_091144189.1">
    <property type="nucleotide sequence ID" value="NZ_FNAI01000001.1"/>
</dbReference>
<dbReference type="InterPro" id="IPR058625">
    <property type="entry name" value="MdtA-like_BSH"/>
</dbReference>
<name>A0A1G6UIH6_9SPHI</name>
<dbReference type="PROSITE" id="PS51257">
    <property type="entry name" value="PROKAR_LIPOPROTEIN"/>
    <property type="match status" value="1"/>
</dbReference>